<evidence type="ECO:0000256" key="1">
    <source>
        <dbReference type="SAM" id="MobiDB-lite"/>
    </source>
</evidence>
<feature type="region of interest" description="Disordered" evidence="1">
    <location>
        <begin position="287"/>
        <end position="342"/>
    </location>
</feature>
<feature type="region of interest" description="Disordered" evidence="1">
    <location>
        <begin position="146"/>
        <end position="173"/>
    </location>
</feature>
<dbReference type="STRING" id="34475.A0A4Y9YDH2"/>
<comment type="caution">
    <text evidence="2">The sequence shown here is derived from an EMBL/GenBank/DDBJ whole genome shotgun (WGS) entry which is preliminary data.</text>
</comment>
<organism evidence="2 3">
    <name type="scientific">Rhodofomes roseus</name>
    <dbReference type="NCBI Taxonomy" id="34475"/>
    <lineage>
        <taxon>Eukaryota</taxon>
        <taxon>Fungi</taxon>
        <taxon>Dikarya</taxon>
        <taxon>Basidiomycota</taxon>
        <taxon>Agaricomycotina</taxon>
        <taxon>Agaricomycetes</taxon>
        <taxon>Polyporales</taxon>
        <taxon>Rhodofomes</taxon>
    </lineage>
</organism>
<feature type="compositionally biased region" description="Polar residues" evidence="1">
    <location>
        <begin position="157"/>
        <end position="167"/>
    </location>
</feature>
<name>A0A4Y9YDH2_9APHY</name>
<feature type="compositionally biased region" description="Basic and acidic residues" evidence="1">
    <location>
        <begin position="300"/>
        <end position="312"/>
    </location>
</feature>
<evidence type="ECO:0000313" key="2">
    <source>
        <dbReference type="EMBL" id="TFY59607.1"/>
    </source>
</evidence>
<protein>
    <submittedName>
        <fullName evidence="2">Uncharacterized protein</fullName>
    </submittedName>
</protein>
<proteinExistence type="predicted"/>
<gene>
    <name evidence="2" type="ORF">EVJ58_g5680</name>
</gene>
<accession>A0A4Y9YDH2</accession>
<dbReference type="AlphaFoldDB" id="A0A4Y9YDH2"/>
<dbReference type="EMBL" id="SEKV01000296">
    <property type="protein sequence ID" value="TFY59607.1"/>
    <property type="molecule type" value="Genomic_DNA"/>
</dbReference>
<dbReference type="Proteomes" id="UP000298390">
    <property type="component" value="Unassembled WGS sequence"/>
</dbReference>
<evidence type="ECO:0000313" key="3">
    <source>
        <dbReference type="Proteomes" id="UP000298390"/>
    </source>
</evidence>
<reference evidence="2 3" key="1">
    <citation type="submission" date="2019-01" db="EMBL/GenBank/DDBJ databases">
        <title>Genome sequencing of the rare red list fungi Fomitopsis rosea.</title>
        <authorList>
            <person name="Buettner E."/>
            <person name="Kellner H."/>
        </authorList>
    </citation>
    <scope>NUCLEOTIDE SEQUENCE [LARGE SCALE GENOMIC DNA]</scope>
    <source>
        <strain evidence="2 3">DSM 105464</strain>
    </source>
</reference>
<sequence>MCLRSVETAYETEIELGNTEVVLASSSSENRRASFPFAIPLPPDTAQCLHSLRSSLSHTLTAKVYAAGRSAPVLTKSVLVHTRRYTSHSHVCTIAPETRQLAEPTAMQVQVPRTTFKAGEPIPVYLTVPRAEAGVGGGTGAEAAECPCGVESIPGEPSSSTRPSSDAKTMPPVPGEQKVIALSGAACRLHPARPVQIRLVLHPPVGSPLAMQPHDLPSEDYYAPDTVECATITQTTLLHSVSFRLRVHVAFMNMSSHTERVSTLEIPIVLLPPTAELPQVEQSVDTAYHKKHDQPPVRTNRLEDIDVPRYEEGEAGPSYHSAPPPFEEREAPPPFFSEPEASTSSRLPTFLESEHEIYIPLSEDPTMAPPVDAAERRHRGRGRPVWLPAVGAV</sequence>